<evidence type="ECO:0000313" key="3">
    <source>
        <dbReference type="Proteomes" id="UP000548476"/>
    </source>
</evidence>
<evidence type="ECO:0000256" key="1">
    <source>
        <dbReference type="SAM" id="SignalP"/>
    </source>
</evidence>
<name>A0A841FN19_9ACTN</name>
<feature type="chain" id="PRO_5039401346" description="Lipoprotein" evidence="1">
    <location>
        <begin position="19"/>
        <end position="302"/>
    </location>
</feature>
<accession>A0A841FN19</accession>
<feature type="signal peptide" evidence="1">
    <location>
        <begin position="1"/>
        <end position="18"/>
    </location>
</feature>
<dbReference type="Proteomes" id="UP000548476">
    <property type="component" value="Unassembled WGS sequence"/>
</dbReference>
<dbReference type="PROSITE" id="PS51257">
    <property type="entry name" value="PROKAR_LIPOPROTEIN"/>
    <property type="match status" value="1"/>
</dbReference>
<dbReference type="RefSeq" id="WP_184787499.1">
    <property type="nucleotide sequence ID" value="NZ_BONT01000110.1"/>
</dbReference>
<evidence type="ECO:0000313" key="2">
    <source>
        <dbReference type="EMBL" id="MBB6034617.1"/>
    </source>
</evidence>
<dbReference type="EMBL" id="JACHGT010000005">
    <property type="protein sequence ID" value="MBB6034617.1"/>
    <property type="molecule type" value="Genomic_DNA"/>
</dbReference>
<organism evidence="2 3">
    <name type="scientific">Phytomonospora endophytica</name>
    <dbReference type="NCBI Taxonomy" id="714109"/>
    <lineage>
        <taxon>Bacteria</taxon>
        <taxon>Bacillati</taxon>
        <taxon>Actinomycetota</taxon>
        <taxon>Actinomycetes</taxon>
        <taxon>Micromonosporales</taxon>
        <taxon>Micromonosporaceae</taxon>
        <taxon>Phytomonospora</taxon>
    </lineage>
</organism>
<sequence length="302" mass="30887">MKRAIVLVPLLFAAGLLAACDAGTPPCGASGAVNTLSCEPPAERKVNAEVAEFVPDTAEGPFPAARDDVPIDVALLRGWNTGSSGGDTEPRDPATAFTMEDTPAVDYVAVSANTGCRLAEGAELYLRGSDLRVRFTGGLDRPECARSYTAYAQFAVPATEIAAVSTIEGEDPANTAGPGTLTDFVAIGVLDGDTGGLAPVRLGDGRGAELYEELIAAGAGESPKLREALRDESPDGTTAVAFVLSGCAEDGAKLVVTPAVVSAELTGGERTACESESWFAATFAVGNAYLPGDARLAVFGRE</sequence>
<keyword evidence="1" id="KW-0732">Signal</keyword>
<keyword evidence="3" id="KW-1185">Reference proteome</keyword>
<protein>
    <recommendedName>
        <fullName evidence="4">Lipoprotein</fullName>
    </recommendedName>
</protein>
<evidence type="ECO:0008006" key="4">
    <source>
        <dbReference type="Google" id="ProtNLM"/>
    </source>
</evidence>
<gene>
    <name evidence="2" type="ORF">HNR73_002471</name>
</gene>
<dbReference type="AlphaFoldDB" id="A0A841FN19"/>
<comment type="caution">
    <text evidence="2">The sequence shown here is derived from an EMBL/GenBank/DDBJ whole genome shotgun (WGS) entry which is preliminary data.</text>
</comment>
<proteinExistence type="predicted"/>
<reference evidence="2 3" key="1">
    <citation type="submission" date="2020-08" db="EMBL/GenBank/DDBJ databases">
        <title>Genomic Encyclopedia of Type Strains, Phase IV (KMG-IV): sequencing the most valuable type-strain genomes for metagenomic binning, comparative biology and taxonomic classification.</title>
        <authorList>
            <person name="Goeker M."/>
        </authorList>
    </citation>
    <scope>NUCLEOTIDE SEQUENCE [LARGE SCALE GENOMIC DNA]</scope>
    <source>
        <strain evidence="2 3">YIM 65646</strain>
    </source>
</reference>